<dbReference type="InterPro" id="IPR025396">
    <property type="entry name" value="DUF4302"/>
</dbReference>
<feature type="signal peptide" evidence="1">
    <location>
        <begin position="1"/>
        <end position="20"/>
    </location>
</feature>
<evidence type="ECO:0000313" key="4">
    <source>
        <dbReference type="Proteomes" id="UP000283616"/>
    </source>
</evidence>
<dbReference type="AlphaFoldDB" id="A0A415M6V2"/>
<dbReference type="Proteomes" id="UP000500882">
    <property type="component" value="Chromosome"/>
</dbReference>
<keyword evidence="1" id="KW-0732">Signal</keyword>
<reference evidence="3 4" key="1">
    <citation type="submission" date="2018-08" db="EMBL/GenBank/DDBJ databases">
        <title>A genome reference for cultivated species of the human gut microbiota.</title>
        <authorList>
            <person name="Zou Y."/>
            <person name="Xue W."/>
            <person name="Luo G."/>
        </authorList>
    </citation>
    <scope>NUCLEOTIDE SEQUENCE [LARGE SCALE GENOMIC DNA]</scope>
    <source>
        <strain evidence="3 4">AF37-12</strain>
    </source>
</reference>
<dbReference type="Proteomes" id="UP000283616">
    <property type="component" value="Unassembled WGS sequence"/>
</dbReference>
<evidence type="ECO:0000313" key="5">
    <source>
        <dbReference type="Proteomes" id="UP000500882"/>
    </source>
</evidence>
<dbReference type="Pfam" id="PF14135">
    <property type="entry name" value="DUF4302"/>
    <property type="match status" value="1"/>
</dbReference>
<proteinExistence type="predicted"/>
<organism evidence="3 4">
    <name type="scientific">Bacteroides thetaiotaomicron</name>
    <dbReference type="NCBI Taxonomy" id="818"/>
    <lineage>
        <taxon>Bacteria</taxon>
        <taxon>Pseudomonadati</taxon>
        <taxon>Bacteroidota</taxon>
        <taxon>Bacteroidia</taxon>
        <taxon>Bacteroidales</taxon>
        <taxon>Bacteroidaceae</taxon>
        <taxon>Bacteroides</taxon>
    </lineage>
</organism>
<sequence length="426" mass="48536">MKKIIYLLLAVLLFCLQSCVKDEKDLFDLPAAERINAKLQEYSKILQDAPNGWKMEYFPEIKQSMGGYTYFCTFQNGETVMMGDLSLTLAGVDLYPAGTEITSAYKLISDQGPVLSFDSYNPIFHYFSEPKSMIDTDGYAGDYEFVFMRQEGDKLIMKGKKYGNTMILTRMESSPKEELERILETQQLMAGTPYDRVEIAGKEYPLDLDYDNRQFIAEISDTEKQQAPFLFTKSGIKFYKPIVINGETLYEFKLDKEDKTINAVDAKASILRAPWIKILTNPTTQYIFDFNVDKNQAAMNDELFELLKAGYKANTGELFLIMYIGKNHLDNASGSTVIAFGSNGGTMFYYPSYGCEFTATGENKDLLDIKINKDKSYMISWYSWCTSIADYIEANSPYRLEDTAIDSPNSIRCVSTTNPTVWFELK</sequence>
<evidence type="ECO:0000313" key="2">
    <source>
        <dbReference type="EMBL" id="BCA52414.1"/>
    </source>
</evidence>
<evidence type="ECO:0000313" key="3">
    <source>
        <dbReference type="EMBL" id="RHL64295.1"/>
    </source>
</evidence>
<accession>A0A415M6V2</accession>
<dbReference type="RefSeq" id="WP_022470600.1">
    <property type="nucleotide sequence ID" value="NZ_AP022660.1"/>
</dbReference>
<evidence type="ECO:0000256" key="1">
    <source>
        <dbReference type="SAM" id="SignalP"/>
    </source>
</evidence>
<dbReference type="EMBL" id="AP022660">
    <property type="protein sequence ID" value="BCA52414.1"/>
    <property type="molecule type" value="Genomic_DNA"/>
</dbReference>
<name>A0A415M6V2_BACT4</name>
<dbReference type="EMBL" id="QROV01000001">
    <property type="protein sequence ID" value="RHL64295.1"/>
    <property type="molecule type" value="Genomic_DNA"/>
</dbReference>
<gene>
    <name evidence="2" type="ORF">BatF92_43560</name>
    <name evidence="3" type="ORF">DW011_00420</name>
</gene>
<protein>
    <submittedName>
        <fullName evidence="3">DUF4302 domain-containing protein</fullName>
    </submittedName>
</protein>
<reference evidence="2 5" key="2">
    <citation type="submission" date="2020-02" db="EMBL/GenBank/DDBJ databases">
        <title>Whole-genome sequencing and comparative analysis of the genomes of Bacteroides thetaiotaomicron and Escherichia coli isolated from a healthy resident in Vietnam.</title>
        <authorList>
            <person name="Mohsin M."/>
            <person name="Tanaka K."/>
            <person name="Kawahara R."/>
            <person name="Kondo S."/>
            <person name="Noguchi H."/>
            <person name="Motooka D."/>
            <person name="Nakamura S."/>
            <person name="Khong D.T."/>
            <person name="Nguyen T.N."/>
            <person name="Tran H.T."/>
            <person name="Yamamoto Y."/>
        </authorList>
    </citation>
    <scope>NUCLEOTIDE SEQUENCE [LARGE SCALE GENOMIC DNA]</scope>
    <source>
        <strain evidence="2 5">F9-2</strain>
    </source>
</reference>
<feature type="chain" id="PRO_5036105950" evidence="1">
    <location>
        <begin position="21"/>
        <end position="426"/>
    </location>
</feature>